<organism evidence="2 3">
    <name type="scientific">Nocardioides agariphilus</name>
    <dbReference type="NCBI Taxonomy" id="433664"/>
    <lineage>
        <taxon>Bacteria</taxon>
        <taxon>Bacillati</taxon>
        <taxon>Actinomycetota</taxon>
        <taxon>Actinomycetes</taxon>
        <taxon>Propionibacteriales</taxon>
        <taxon>Nocardioidaceae</taxon>
        <taxon>Nocardioides</taxon>
    </lineage>
</organism>
<gene>
    <name evidence="2" type="ORF">ISU10_17255</name>
</gene>
<dbReference type="RefSeq" id="WP_194697668.1">
    <property type="nucleotide sequence ID" value="NZ_JADKPO010000027.1"/>
</dbReference>
<keyword evidence="3" id="KW-1185">Reference proteome</keyword>
<protein>
    <recommendedName>
        <fullName evidence="4">Intracellular septation protein A</fullName>
    </recommendedName>
</protein>
<feature type="transmembrane region" description="Helical" evidence="1">
    <location>
        <begin position="50"/>
        <end position="70"/>
    </location>
</feature>
<feature type="transmembrane region" description="Helical" evidence="1">
    <location>
        <begin position="106"/>
        <end position="126"/>
    </location>
</feature>
<name>A0A930VL45_9ACTN</name>
<keyword evidence="1" id="KW-0472">Membrane</keyword>
<proteinExistence type="predicted"/>
<keyword evidence="1" id="KW-1133">Transmembrane helix</keyword>
<sequence length="225" mass="24056">MNQLQDRDVVPVEVPSRPAMPQLQAIVARTVMSIVTAVVVPAMLFCVAMVVFNVDTALVVALGWMVAALCWRRGTGRPMSGLLVLALAIMAVKTGFTLLTGNTFVYFVQPVFVDAVVALLFVASLWSATPAVARIAPDFYPLDAALAARPGIRRLFRHLTMLWALVIAIKGTVTLWLLLSLSTVSFVLVKSSAILALTVLATVATITLSAVVGRREGLLRPASAD</sequence>
<dbReference type="NCBIfam" id="NF041646">
    <property type="entry name" value="VC0807_fam"/>
    <property type="match status" value="1"/>
</dbReference>
<evidence type="ECO:0000256" key="1">
    <source>
        <dbReference type="SAM" id="Phobius"/>
    </source>
</evidence>
<feature type="transmembrane region" description="Helical" evidence="1">
    <location>
        <begin position="159"/>
        <end position="179"/>
    </location>
</feature>
<evidence type="ECO:0000313" key="2">
    <source>
        <dbReference type="EMBL" id="MBF4769519.1"/>
    </source>
</evidence>
<dbReference type="AlphaFoldDB" id="A0A930VL45"/>
<dbReference type="EMBL" id="JADKPO010000027">
    <property type="protein sequence ID" value="MBF4769519.1"/>
    <property type="molecule type" value="Genomic_DNA"/>
</dbReference>
<reference evidence="2" key="1">
    <citation type="submission" date="2020-11" db="EMBL/GenBank/DDBJ databases">
        <title>Nocardioides cynanchi sp. nov., isolated from soil of rhizosphere of Cynanchum wilfordii.</title>
        <authorList>
            <person name="Lee J.-S."/>
            <person name="Suh M.K."/>
            <person name="Kim J.-S."/>
        </authorList>
    </citation>
    <scope>NUCLEOTIDE SEQUENCE</scope>
    <source>
        <strain evidence="2">KCTC 19276</strain>
    </source>
</reference>
<accession>A0A930VL45</accession>
<feature type="transmembrane region" description="Helical" evidence="1">
    <location>
        <begin position="82"/>
        <end position="100"/>
    </location>
</feature>
<feature type="transmembrane region" description="Helical" evidence="1">
    <location>
        <begin position="26"/>
        <end position="44"/>
    </location>
</feature>
<evidence type="ECO:0008006" key="4">
    <source>
        <dbReference type="Google" id="ProtNLM"/>
    </source>
</evidence>
<keyword evidence="1" id="KW-0812">Transmembrane</keyword>
<evidence type="ECO:0000313" key="3">
    <source>
        <dbReference type="Proteomes" id="UP000660668"/>
    </source>
</evidence>
<dbReference type="Proteomes" id="UP000660668">
    <property type="component" value="Unassembled WGS sequence"/>
</dbReference>
<comment type="caution">
    <text evidence="2">The sequence shown here is derived from an EMBL/GenBank/DDBJ whole genome shotgun (WGS) entry which is preliminary data.</text>
</comment>
<feature type="transmembrane region" description="Helical" evidence="1">
    <location>
        <begin position="191"/>
        <end position="212"/>
    </location>
</feature>